<dbReference type="InterPro" id="IPR029058">
    <property type="entry name" value="AB_hydrolase_fold"/>
</dbReference>
<dbReference type="AlphaFoldDB" id="A0A167VGV9"/>
<dbReference type="SUPFAM" id="SSF53474">
    <property type="entry name" value="alpha/beta-Hydrolases"/>
    <property type="match status" value="1"/>
</dbReference>
<dbReference type="GO" id="GO:0052689">
    <property type="term" value="F:carboxylic ester hydrolase activity"/>
    <property type="evidence" value="ECO:0007669"/>
    <property type="project" value="TreeGrafter"/>
</dbReference>
<accession>A0A167VGV9</accession>
<protein>
    <submittedName>
        <fullName evidence="2">Uncharacterized protein</fullName>
    </submittedName>
</protein>
<dbReference type="Gene3D" id="3.40.50.1820">
    <property type="entry name" value="alpha/beta hydrolase"/>
    <property type="match status" value="2"/>
</dbReference>
<sequence length="215" mass="23699">MPAPLGPSGDVLPCMRKQNASAVLAAASALKVPTSNPARKAPAFQPTVDDVTVFENHILLSQQGKFARIHLAQKQPYLVGHNANEAGFYKIATYAQGSTLTAKQWDDFNMQTFFCPSNLEAAHRSRRHTPVWRFQYNADLENTRLYPTSGAYHGVKFNIIFGASADTTGIAESDAQRQLQDQMRSAWGSFIADPQPGLEALGWPIYNPEGDFTRV</sequence>
<name>A0A167VGV9_PENCH</name>
<organism evidence="2">
    <name type="scientific">Penicillium chrysogenum</name>
    <name type="common">Penicillium notatum</name>
    <dbReference type="NCBI Taxonomy" id="5076"/>
    <lineage>
        <taxon>Eukaryota</taxon>
        <taxon>Fungi</taxon>
        <taxon>Dikarya</taxon>
        <taxon>Ascomycota</taxon>
        <taxon>Pezizomycotina</taxon>
        <taxon>Eurotiomycetes</taxon>
        <taxon>Eurotiomycetidae</taxon>
        <taxon>Eurotiales</taxon>
        <taxon>Aspergillaceae</taxon>
        <taxon>Penicillium</taxon>
        <taxon>Penicillium chrysogenum species complex</taxon>
    </lineage>
</organism>
<gene>
    <name evidence="2" type="ORF">EN45_006470</name>
</gene>
<dbReference type="GO" id="GO:0017000">
    <property type="term" value="P:antibiotic biosynthetic process"/>
    <property type="evidence" value="ECO:0007669"/>
    <property type="project" value="UniProtKB-ARBA"/>
</dbReference>
<reference evidence="2" key="1">
    <citation type="journal article" date="2014" name="Genome Announc.">
        <title>Complete sequencing and chromosome-scale genome assembly of the industrial progenitor strain P2niaD18 from the penicillin producer Penicillium chrysogenum.</title>
        <authorList>
            <person name="Specht T."/>
            <person name="Dahlmann T.A."/>
            <person name="Zadra I."/>
            <person name="Kurnsteiner H."/>
            <person name="Kuck U."/>
        </authorList>
    </citation>
    <scope>NUCLEOTIDE SEQUENCE [LARGE SCALE GENOMIC DNA]</scope>
    <source>
        <strain evidence="2">P2niaD18</strain>
    </source>
</reference>
<evidence type="ECO:0000313" key="2">
    <source>
        <dbReference type="EMBL" id="KZN90530.1"/>
    </source>
</evidence>
<dbReference type="EMBL" id="CM002798">
    <property type="protein sequence ID" value="KZN90530.1"/>
    <property type="molecule type" value="Genomic_DNA"/>
</dbReference>
<dbReference type="Proteomes" id="UP000076449">
    <property type="component" value="Chromosome I"/>
</dbReference>
<evidence type="ECO:0000256" key="1">
    <source>
        <dbReference type="ARBA" id="ARBA00005964"/>
    </source>
</evidence>
<comment type="similarity">
    <text evidence="1">Belongs to the type-B carboxylesterase/lipase family.</text>
</comment>
<proteinExistence type="inferred from homology"/>
<dbReference type="PANTHER" id="PTHR43918:SF4">
    <property type="entry name" value="CARBOXYLIC ESTER HYDROLASE"/>
    <property type="match status" value="1"/>
</dbReference>
<dbReference type="InterPro" id="IPR050654">
    <property type="entry name" value="AChE-related_enzymes"/>
</dbReference>
<dbReference type="PANTHER" id="PTHR43918">
    <property type="entry name" value="ACETYLCHOLINESTERASE"/>
    <property type="match status" value="1"/>
</dbReference>
<dbReference type="GO" id="GO:0072330">
    <property type="term" value="P:monocarboxylic acid biosynthetic process"/>
    <property type="evidence" value="ECO:0007669"/>
    <property type="project" value="UniProtKB-ARBA"/>
</dbReference>